<dbReference type="NCBIfam" id="NF011465">
    <property type="entry name" value="PRK14886.1-1"/>
    <property type="match status" value="1"/>
</dbReference>
<reference evidence="2" key="1">
    <citation type="journal article" date="2020" name="ISME J.">
        <title>Gammaproteobacteria mediating utilization of methyl-, sulfur- and petroleum organic compounds in deep ocean hydrothermal plumes.</title>
        <authorList>
            <person name="Zhou Z."/>
            <person name="Liu Y."/>
            <person name="Pan J."/>
            <person name="Cron B.R."/>
            <person name="Toner B.M."/>
            <person name="Anantharaman K."/>
            <person name="Breier J.A."/>
            <person name="Dick G.J."/>
            <person name="Li M."/>
        </authorList>
    </citation>
    <scope>NUCLEOTIDE SEQUENCE</scope>
    <source>
        <strain evidence="2">SZUA-1515</strain>
    </source>
</reference>
<evidence type="ECO:0000313" key="3">
    <source>
        <dbReference type="Proteomes" id="UP000608579"/>
    </source>
</evidence>
<comment type="caution">
    <text evidence="2">The sequence shown here is derived from an EMBL/GenBank/DDBJ whole genome shotgun (WGS) entry which is preliminary data.</text>
</comment>
<dbReference type="Pfam" id="PF08617">
    <property type="entry name" value="CGI-121"/>
    <property type="match status" value="1"/>
</dbReference>
<dbReference type="Gene3D" id="3.30.2380.10">
    <property type="entry name" value="CGI121/TPRKB"/>
    <property type="match status" value="1"/>
</dbReference>
<proteinExistence type="inferred from homology"/>
<dbReference type="EMBL" id="DQVM01000042">
    <property type="protein sequence ID" value="HIQ29388.1"/>
    <property type="molecule type" value="Genomic_DNA"/>
</dbReference>
<evidence type="ECO:0000313" key="2">
    <source>
        <dbReference type="EMBL" id="HIQ29388.1"/>
    </source>
</evidence>
<evidence type="ECO:0000256" key="1">
    <source>
        <dbReference type="ARBA" id="ARBA00005546"/>
    </source>
</evidence>
<sequence>MKIYRLWGYSIALAVFKVPDGERMQNLVDRLDEINSEIKPAEAQLFNADNILDEEHVKVALVNAVMSFNSPNRAARSLRMEFLLKLAATDQVREAISKLGVGRGTERAAILAIASDEDGAVRVLGEIRRMLGAVEELELPRLVDSRVEVLKKLYNVSQGEIESTQAGSYAEAFKLTLAHRIATSRL</sequence>
<dbReference type="AlphaFoldDB" id="A0A833A3C3"/>
<gene>
    <name evidence="2" type="ORF">EYH45_02360</name>
</gene>
<dbReference type="Proteomes" id="UP000608579">
    <property type="component" value="Unassembled WGS sequence"/>
</dbReference>
<dbReference type="SUPFAM" id="SSF143870">
    <property type="entry name" value="PF0523-like"/>
    <property type="match status" value="1"/>
</dbReference>
<dbReference type="InterPro" id="IPR013926">
    <property type="entry name" value="CGI121/TPRKB"/>
</dbReference>
<comment type="similarity">
    <text evidence="1">Belongs to the CGI121/TPRKB family.</text>
</comment>
<protein>
    <submittedName>
        <fullName evidence="2">Uncharacterized protein</fullName>
    </submittedName>
</protein>
<organism evidence="2 3">
    <name type="scientific">Caldiarchaeum subterraneum</name>
    <dbReference type="NCBI Taxonomy" id="311458"/>
    <lineage>
        <taxon>Archaea</taxon>
        <taxon>Nitrososphaerota</taxon>
        <taxon>Candidatus Caldarchaeales</taxon>
        <taxon>Candidatus Caldarchaeaceae</taxon>
        <taxon>Candidatus Caldarchaeum</taxon>
    </lineage>
</organism>
<name>A0A833A3C3_CALS0</name>
<accession>A0A833A3C3</accession>
<dbReference type="InterPro" id="IPR036504">
    <property type="entry name" value="CGI121/TPRKB_sf"/>
</dbReference>